<feature type="transmembrane region" description="Helical" evidence="1">
    <location>
        <begin position="56"/>
        <end position="75"/>
    </location>
</feature>
<organism evidence="2 3">
    <name type="scientific">Notoacmeibacter ruber</name>
    <dbReference type="NCBI Taxonomy" id="2670375"/>
    <lineage>
        <taxon>Bacteria</taxon>
        <taxon>Pseudomonadati</taxon>
        <taxon>Pseudomonadota</taxon>
        <taxon>Alphaproteobacteria</taxon>
        <taxon>Hyphomicrobiales</taxon>
        <taxon>Notoacmeibacteraceae</taxon>
        <taxon>Notoacmeibacter</taxon>
    </lineage>
</organism>
<reference evidence="2 3" key="1">
    <citation type="submission" date="2018-10" db="EMBL/GenBank/DDBJ databases">
        <title>Notoacmeibacter sp. M2BS9Y-3-1, whole genome shotgun sequence.</title>
        <authorList>
            <person name="Tuo L."/>
        </authorList>
    </citation>
    <scope>NUCLEOTIDE SEQUENCE [LARGE SCALE GENOMIC DNA]</scope>
    <source>
        <strain evidence="2 3">M2BS9Y-3-1</strain>
    </source>
</reference>
<protein>
    <submittedName>
        <fullName evidence="2">DUF2232 domain-containing protein</fullName>
    </submittedName>
</protein>
<name>A0A3L7JB03_9HYPH</name>
<keyword evidence="1" id="KW-0472">Membrane</keyword>
<keyword evidence="3" id="KW-1185">Reference proteome</keyword>
<proteinExistence type="predicted"/>
<gene>
    <name evidence="2" type="ORF">D8780_04835</name>
</gene>
<feature type="transmembrane region" description="Helical" evidence="1">
    <location>
        <begin position="281"/>
        <end position="306"/>
    </location>
</feature>
<comment type="caution">
    <text evidence="2">The sequence shown here is derived from an EMBL/GenBank/DDBJ whole genome shotgun (WGS) entry which is preliminary data.</text>
</comment>
<keyword evidence="1" id="KW-0812">Transmembrane</keyword>
<evidence type="ECO:0000256" key="1">
    <source>
        <dbReference type="SAM" id="Phobius"/>
    </source>
</evidence>
<dbReference type="Pfam" id="PF09991">
    <property type="entry name" value="DUF2232"/>
    <property type="match status" value="1"/>
</dbReference>
<evidence type="ECO:0000313" key="3">
    <source>
        <dbReference type="Proteomes" id="UP000281094"/>
    </source>
</evidence>
<feature type="transmembrane region" description="Helical" evidence="1">
    <location>
        <begin position="185"/>
        <end position="203"/>
    </location>
</feature>
<feature type="transmembrane region" description="Helical" evidence="1">
    <location>
        <begin position="81"/>
        <end position="102"/>
    </location>
</feature>
<dbReference type="Proteomes" id="UP000281094">
    <property type="component" value="Unassembled WGS sequence"/>
</dbReference>
<evidence type="ECO:0000313" key="2">
    <source>
        <dbReference type="EMBL" id="RLQ87629.1"/>
    </source>
</evidence>
<dbReference type="EMBL" id="RCWN01000001">
    <property type="protein sequence ID" value="RLQ87629.1"/>
    <property type="molecule type" value="Genomic_DNA"/>
</dbReference>
<sequence>MPRAGQRPVKTLLANPYAVGILAGLTAALVAAAPLGGTAFLTLLSPFPLLVATLGYGLSAGVAGSIVAMGLTLALSGLQPAIGLGMLICLPSVLAGTLGALARPASELGGPDDTLVWFPLADILLALCGAAALAFIILSALSGTEHELASEVARSLVASYQEGGVALPDDFEGQLETLLRSVLPIVQPFGWVLTLVFNFYVALQLARRAGVLNRPRDDWPTSLRMPRLALVPFAIALLASFAPGMAGYLAAGVAGAFGAGFAVAGFAMLHEWSRSQNGRLLILGGSYVAVLFFAPLLAGFVIAGLFDTKRASPLSPGPVE</sequence>
<feature type="transmembrane region" description="Helical" evidence="1">
    <location>
        <begin position="114"/>
        <end position="138"/>
    </location>
</feature>
<keyword evidence="1" id="KW-1133">Transmembrane helix</keyword>
<dbReference type="InterPro" id="IPR018710">
    <property type="entry name" value="DUF2232"/>
</dbReference>
<feature type="transmembrane region" description="Helical" evidence="1">
    <location>
        <begin position="17"/>
        <end position="44"/>
    </location>
</feature>
<accession>A0A3L7JB03</accession>
<feature type="transmembrane region" description="Helical" evidence="1">
    <location>
        <begin position="248"/>
        <end position="269"/>
    </location>
</feature>
<dbReference type="AlphaFoldDB" id="A0A3L7JB03"/>